<organism evidence="2 3">
    <name type="scientific">Quillaja saponaria</name>
    <name type="common">Soap bark tree</name>
    <dbReference type="NCBI Taxonomy" id="32244"/>
    <lineage>
        <taxon>Eukaryota</taxon>
        <taxon>Viridiplantae</taxon>
        <taxon>Streptophyta</taxon>
        <taxon>Embryophyta</taxon>
        <taxon>Tracheophyta</taxon>
        <taxon>Spermatophyta</taxon>
        <taxon>Magnoliopsida</taxon>
        <taxon>eudicotyledons</taxon>
        <taxon>Gunneridae</taxon>
        <taxon>Pentapetalae</taxon>
        <taxon>rosids</taxon>
        <taxon>fabids</taxon>
        <taxon>Fabales</taxon>
        <taxon>Quillajaceae</taxon>
        <taxon>Quillaja</taxon>
    </lineage>
</organism>
<accession>A0AAD7L595</accession>
<dbReference type="AlphaFoldDB" id="A0AAD7L595"/>
<keyword evidence="2" id="KW-0675">Receptor</keyword>
<name>A0AAD7L595_QUISA</name>
<gene>
    <name evidence="2" type="ORF">O6P43_027554</name>
</gene>
<proteinExistence type="predicted"/>
<evidence type="ECO:0000313" key="3">
    <source>
        <dbReference type="Proteomes" id="UP001163823"/>
    </source>
</evidence>
<evidence type="ECO:0000256" key="1">
    <source>
        <dbReference type="SAM" id="MobiDB-lite"/>
    </source>
</evidence>
<evidence type="ECO:0000313" key="2">
    <source>
        <dbReference type="EMBL" id="KAJ7951518.1"/>
    </source>
</evidence>
<dbReference type="EMBL" id="JARAOO010000011">
    <property type="protein sequence ID" value="KAJ7951518.1"/>
    <property type="molecule type" value="Genomic_DNA"/>
</dbReference>
<comment type="caution">
    <text evidence="2">The sequence shown here is derived from an EMBL/GenBank/DDBJ whole genome shotgun (WGS) entry which is preliminary data.</text>
</comment>
<sequence length="317" mass="36076">MPSLEDQHKTAPSHGPNLHEFALQGCPSLDTRIARNLQIPTNPRIASNLTVGFPKTNKDNSTTGPSHKRVIPYEKEIWNAKGEEKIPSSVVLGSERKNIKFENNVNEKKEREELKVIGDDEVTIKWNFVLKGKGTGVSMNQELVQLNVQSDGKDDKQQRAEEGKIYAFHEVINEGWASQTKGNKTELFKPVLDNGHDQCVEGSSFYNLEIDEGLMAELSIVESTIFKSTMLQLLAKVQTSFLDSPFEETDDMSVQCIIFRQRRKLPIGSLIAWWNLVDILNLESTGWMEALLFKGLEKKVCSGFRYCTFDWFYFRHS</sequence>
<dbReference type="Proteomes" id="UP001163823">
    <property type="component" value="Chromosome 11"/>
</dbReference>
<keyword evidence="3" id="KW-1185">Reference proteome</keyword>
<feature type="region of interest" description="Disordered" evidence="1">
    <location>
        <begin position="1"/>
        <end position="20"/>
    </location>
</feature>
<protein>
    <submittedName>
        <fullName evidence="2">Leukocyte receptor cluster member 8-like isoform X1</fullName>
    </submittedName>
</protein>
<dbReference type="KEGG" id="qsa:O6P43_027554"/>
<reference evidence="2" key="1">
    <citation type="journal article" date="2023" name="Science">
        <title>Elucidation of the pathway for biosynthesis of saponin adjuvants from the soapbark tree.</title>
        <authorList>
            <person name="Reed J."/>
            <person name="Orme A."/>
            <person name="El-Demerdash A."/>
            <person name="Owen C."/>
            <person name="Martin L.B.B."/>
            <person name="Misra R.C."/>
            <person name="Kikuchi S."/>
            <person name="Rejzek M."/>
            <person name="Martin A.C."/>
            <person name="Harkess A."/>
            <person name="Leebens-Mack J."/>
            <person name="Louveau T."/>
            <person name="Stephenson M.J."/>
            <person name="Osbourn A."/>
        </authorList>
    </citation>
    <scope>NUCLEOTIDE SEQUENCE</scope>
    <source>
        <strain evidence="2">S10</strain>
    </source>
</reference>
<feature type="region of interest" description="Disordered" evidence="1">
    <location>
        <begin position="46"/>
        <end position="67"/>
    </location>
</feature>